<dbReference type="AlphaFoldDB" id="A0A6L2JRP0"/>
<comment type="caution">
    <text evidence="1">The sequence shown here is derived from an EMBL/GenBank/DDBJ whole genome shotgun (WGS) entry which is preliminary data.</text>
</comment>
<dbReference type="PANTHER" id="PTHR11439:SF483">
    <property type="entry name" value="PEPTIDE SYNTHASE GLIP-LIKE, PUTATIVE (AFU_ORTHOLOGUE AFUA_3G12920)-RELATED"/>
    <property type="match status" value="1"/>
</dbReference>
<proteinExistence type="predicted"/>
<gene>
    <name evidence="1" type="ORF">Tci_011739</name>
</gene>
<organism evidence="1">
    <name type="scientific">Tanacetum cinerariifolium</name>
    <name type="common">Dalmatian daisy</name>
    <name type="synonym">Chrysanthemum cinerariifolium</name>
    <dbReference type="NCBI Taxonomy" id="118510"/>
    <lineage>
        <taxon>Eukaryota</taxon>
        <taxon>Viridiplantae</taxon>
        <taxon>Streptophyta</taxon>
        <taxon>Embryophyta</taxon>
        <taxon>Tracheophyta</taxon>
        <taxon>Spermatophyta</taxon>
        <taxon>Magnoliopsida</taxon>
        <taxon>eudicotyledons</taxon>
        <taxon>Gunneridae</taxon>
        <taxon>Pentapetalae</taxon>
        <taxon>asterids</taxon>
        <taxon>campanulids</taxon>
        <taxon>Asterales</taxon>
        <taxon>Asteraceae</taxon>
        <taxon>Asteroideae</taxon>
        <taxon>Anthemideae</taxon>
        <taxon>Anthemidinae</taxon>
        <taxon>Tanacetum</taxon>
    </lineage>
</organism>
<protein>
    <recommendedName>
        <fullName evidence="2">Copia protein</fullName>
    </recommendedName>
</protein>
<name>A0A6L2JRP0_TANCI</name>
<evidence type="ECO:0008006" key="2">
    <source>
        <dbReference type="Google" id="ProtNLM"/>
    </source>
</evidence>
<evidence type="ECO:0000313" key="1">
    <source>
        <dbReference type="EMBL" id="GEU39761.1"/>
    </source>
</evidence>
<accession>A0A6L2JRP0</accession>
<sequence length="291" mass="34110">MDEDLQRTPVDATLYCGMIGSLMYLTYSRPDLIYEVYLCAWYQAKPTKKHLNAVKRIFRYIKGTINMGVWYSKDTGMSLTAYLDKDAGCQDTRRSTSGSAQFLDYGFTFNKISLYYDNKSVIALCDNNVQHSKAKQIDVHCHFIKERVENERVELYFVRMKYQLDDIFTKPLPQERFNFLIEKLGMRSMSPETIKRLTEEEDENMNPVAAKQVALDNALVPLEKRLKIEKYQMHQPWRTFAAIINRCISGETTGLDRLRELIAQILWGMYNKKNVDFVALLWEDFMFQADN</sequence>
<dbReference type="PANTHER" id="PTHR11439">
    <property type="entry name" value="GAG-POL-RELATED RETROTRANSPOSON"/>
    <property type="match status" value="1"/>
</dbReference>
<dbReference type="EMBL" id="BKCJ010001213">
    <property type="protein sequence ID" value="GEU39761.1"/>
    <property type="molecule type" value="Genomic_DNA"/>
</dbReference>
<reference evidence="1" key="1">
    <citation type="journal article" date="2019" name="Sci. Rep.">
        <title>Draft genome of Tanacetum cinerariifolium, the natural source of mosquito coil.</title>
        <authorList>
            <person name="Yamashiro T."/>
            <person name="Shiraishi A."/>
            <person name="Satake H."/>
            <person name="Nakayama K."/>
        </authorList>
    </citation>
    <scope>NUCLEOTIDE SEQUENCE</scope>
</reference>
<dbReference type="CDD" id="cd09272">
    <property type="entry name" value="RNase_HI_RT_Ty1"/>
    <property type="match status" value="1"/>
</dbReference>